<dbReference type="EMBL" id="DVON01000194">
    <property type="protein sequence ID" value="HIV13299.1"/>
    <property type="molecule type" value="Genomic_DNA"/>
</dbReference>
<dbReference type="Gene3D" id="1.10.357.10">
    <property type="entry name" value="Tetracycline Repressor, domain 2"/>
    <property type="match status" value="1"/>
</dbReference>
<feature type="DNA-binding region" description="H-T-H motif" evidence="2">
    <location>
        <begin position="30"/>
        <end position="49"/>
    </location>
</feature>
<gene>
    <name evidence="4" type="ORF">IAA63_09210</name>
</gene>
<dbReference type="InterPro" id="IPR050624">
    <property type="entry name" value="HTH-type_Tx_Regulator"/>
</dbReference>
<sequence>MEDKRIKKTKKNLKSTLIAMLNQMSFEQITITELCRQSDTSRITFYKHYNDKYALADEIFQDYLKAGMEIYERRQQQNNHRNDIVTGYCNMLDSIFEVYYGNYDFFRHTNPEENPHLAFSFYKLVLDTVEMHTDRIRRNLNLRYTPKQIAGFLCYGILGFINESHKEKVPRDEILRGAREILVRVLRSENVIR</sequence>
<dbReference type="GO" id="GO:0003677">
    <property type="term" value="F:DNA binding"/>
    <property type="evidence" value="ECO:0007669"/>
    <property type="project" value="UniProtKB-UniRule"/>
</dbReference>
<dbReference type="InterPro" id="IPR009057">
    <property type="entry name" value="Homeodomain-like_sf"/>
</dbReference>
<evidence type="ECO:0000256" key="1">
    <source>
        <dbReference type="ARBA" id="ARBA00023125"/>
    </source>
</evidence>
<dbReference type="Proteomes" id="UP000886723">
    <property type="component" value="Unassembled WGS sequence"/>
</dbReference>
<organism evidence="4 5">
    <name type="scientific">Candidatus Pullilachnospira stercoravium</name>
    <dbReference type="NCBI Taxonomy" id="2840913"/>
    <lineage>
        <taxon>Bacteria</taxon>
        <taxon>Bacillati</taxon>
        <taxon>Bacillota</taxon>
        <taxon>Clostridia</taxon>
        <taxon>Lachnospirales</taxon>
        <taxon>Lachnospiraceae</taxon>
        <taxon>Lachnospiraceae incertae sedis</taxon>
        <taxon>Candidatus Pullilachnospira</taxon>
    </lineage>
</organism>
<dbReference type="SUPFAM" id="SSF46689">
    <property type="entry name" value="Homeodomain-like"/>
    <property type="match status" value="1"/>
</dbReference>
<feature type="domain" description="HTH tetR-type" evidence="3">
    <location>
        <begin position="7"/>
        <end position="67"/>
    </location>
</feature>
<dbReference type="InterPro" id="IPR001647">
    <property type="entry name" value="HTH_TetR"/>
</dbReference>
<name>A0A9D1NWD7_9FIRM</name>
<accession>A0A9D1NWD7</accession>
<proteinExistence type="predicted"/>
<reference evidence="4" key="2">
    <citation type="journal article" date="2021" name="PeerJ">
        <title>Extensive microbial diversity within the chicken gut microbiome revealed by metagenomics and culture.</title>
        <authorList>
            <person name="Gilroy R."/>
            <person name="Ravi A."/>
            <person name="Getino M."/>
            <person name="Pursley I."/>
            <person name="Horton D.L."/>
            <person name="Alikhan N.F."/>
            <person name="Baker D."/>
            <person name="Gharbi K."/>
            <person name="Hall N."/>
            <person name="Watson M."/>
            <person name="Adriaenssens E.M."/>
            <person name="Foster-Nyarko E."/>
            <person name="Jarju S."/>
            <person name="Secka A."/>
            <person name="Antonio M."/>
            <person name="Oren A."/>
            <person name="Chaudhuri R.R."/>
            <person name="La Ragione R."/>
            <person name="Hildebrand F."/>
            <person name="Pallen M.J."/>
        </authorList>
    </citation>
    <scope>NUCLEOTIDE SEQUENCE</scope>
    <source>
        <strain evidence="4">ChiBcec2-4451</strain>
    </source>
</reference>
<dbReference type="PROSITE" id="PS50977">
    <property type="entry name" value="HTH_TETR_2"/>
    <property type="match status" value="1"/>
</dbReference>
<dbReference type="PANTHER" id="PTHR43479">
    <property type="entry name" value="ACREF/ENVCD OPERON REPRESSOR-RELATED"/>
    <property type="match status" value="1"/>
</dbReference>
<dbReference type="PANTHER" id="PTHR43479:SF7">
    <property type="entry name" value="TETR-FAMILY TRANSCRIPTIONAL REGULATOR"/>
    <property type="match status" value="1"/>
</dbReference>
<protein>
    <submittedName>
        <fullName evidence="4">TetR/AcrR family transcriptional regulator</fullName>
    </submittedName>
</protein>
<evidence type="ECO:0000313" key="4">
    <source>
        <dbReference type="EMBL" id="HIV13299.1"/>
    </source>
</evidence>
<dbReference type="AlphaFoldDB" id="A0A9D1NWD7"/>
<comment type="caution">
    <text evidence="4">The sequence shown here is derived from an EMBL/GenBank/DDBJ whole genome shotgun (WGS) entry which is preliminary data.</text>
</comment>
<evidence type="ECO:0000259" key="3">
    <source>
        <dbReference type="PROSITE" id="PS50977"/>
    </source>
</evidence>
<evidence type="ECO:0000256" key="2">
    <source>
        <dbReference type="PROSITE-ProRule" id="PRU00335"/>
    </source>
</evidence>
<evidence type="ECO:0000313" key="5">
    <source>
        <dbReference type="Proteomes" id="UP000886723"/>
    </source>
</evidence>
<reference evidence="4" key="1">
    <citation type="submission" date="2020-10" db="EMBL/GenBank/DDBJ databases">
        <authorList>
            <person name="Gilroy R."/>
        </authorList>
    </citation>
    <scope>NUCLEOTIDE SEQUENCE</scope>
    <source>
        <strain evidence="4">ChiBcec2-4451</strain>
    </source>
</reference>
<keyword evidence="1 2" id="KW-0238">DNA-binding</keyword>